<feature type="region of interest" description="Disordered" evidence="2">
    <location>
        <begin position="442"/>
        <end position="469"/>
    </location>
</feature>
<sequence length="1389" mass="150529">MLQERLLRFLSICVLLGIIVFSGLNQQFHIQRKNGSLTAVEPRNSSGGSSSDCGPIPRILHYTFSSEHAYSNYKEFVSDCLALNPDWQVYLWRDADAERLIKDHYPDFAAKFASYRGDLQKSDAIRYAVLHRFGGVYLDMDVKCLQPLFPRLKSYAAFVDRERWEQSINLFGMPLLMMNSAMGSAPGHPFFKYVLEKLKNMHGHIPLWTTGPKALTGIYYNWLSSQQAKQASAVKVLPSQVFSGSVDQSNPGLWSPCKKYPPEFGSRTPSETERHKLAAELSGFDIDRPDTHRGRDLRRMACASLALTNWRHSLHDNRTVGLHMYLHLGYGFGASRRGPKLIVSQNVAVNRIVQVQAGGEHNVPLDQLAGRLEFLAQLIGSDDSGGVAGVLQQFQSTHLAHSYTTRMRAGRTLSGSRSGTRPSWNSHCSAWAELAVSITRSRASRSGSGSSRSMSVTGSRPPPPPRPSCLADAAELDVDGGGDGLACCRRASQTKQENREARWAGSSCSVMRTHWLLNSQAAWPFRRTWSFWLTNSILRSTCQSEICKIAVLSGIETCLTPQSLAEVGAEAGTGEALVGEEAPSAFGQPREQLRLLYIQLPSQTTHLVNFFKSHPVNRIEQRGGGGGGVSRPQQVSQLLGHLADGLAGRRVGKSGQFSPFKIVQHRSDAGLAAQRVGLWQTAARGANDVAVADCAVGGGGDDGSGPSVSRRMRLPSSCSSTPTRRVPGSPGQGRMTMSWPGRGLQSGAMGYLFAQPLVLQQAGQIGIHSRTAAGSAGRQAGLSDVGLKLDKLALPVPGHGLAAVLGEAATKNFFNAQRPTAQQVEYHGVGDAKFRLELSGLAQCHVLQGAGVWHFGFAHHNNCASGVQASAARPAGHLSVLARQQRAPLPAIMLHHILRSSFCSAVRLCTIVSMRCLYCCETLPKVVKLLIGQRLNRRCVNNSGLAAQRLRYGVLSHHCFARRGVRGHEYIVVLLQVANRVLLKRIQCETPGVRGIRHKSGHVGHRLARVDGHSPFELENEGVGHLPQLAEPTATSGAACRRHWQPAIRAADVCRLRTLGTESGSSASASATATAPLLTWRSNPLLINFNYAANIEENLRIWHRPGVVGRCPGRRSGFGRGFIRSERHGADRRLGDAGSGAAARPISGQAAAAKVPTDEQLRAAFARGRLTEQQGGTGRLAPFEGQMRRRTVAFVQAGQFSTFAQQIGPVTARSHQAPECLPSGAAVSVSVSVQAERHVASAAGPSEKAAAPLATGLVTRFRIVIVESHASCCLEQEHLLLQLVDSVAPLSPAPVQLSLGRFNRGARLQLFGLQFFCRQAQIPRCRLSRPALVSLGGALLLQRLASGSQQLGHFAADGQLLVQALALTLVNLVAEQRGRRRRLLLERRL</sequence>
<dbReference type="GO" id="GO:0051999">
    <property type="term" value="P:mannosyl-inositol phosphorylceramide biosynthetic process"/>
    <property type="evidence" value="ECO:0007669"/>
    <property type="project" value="TreeGrafter"/>
</dbReference>
<reference evidence="5" key="1">
    <citation type="submission" date="2016-11" db="UniProtKB">
        <authorList>
            <consortium name="WormBaseParasite"/>
        </authorList>
    </citation>
    <scope>IDENTIFICATION</scope>
</reference>
<name>A0A1I8IFW5_9PLAT</name>
<keyword evidence="3" id="KW-0812">Transmembrane</keyword>
<evidence type="ECO:0000256" key="3">
    <source>
        <dbReference type="SAM" id="Phobius"/>
    </source>
</evidence>
<dbReference type="InterPro" id="IPR007577">
    <property type="entry name" value="GlycoTrfase_DXD_sugar-bd_CS"/>
</dbReference>
<feature type="region of interest" description="Disordered" evidence="2">
    <location>
        <begin position="699"/>
        <end position="734"/>
    </location>
</feature>
<evidence type="ECO:0000313" key="5">
    <source>
        <dbReference type="WBParaSite" id="maker-uti_cns_0012058-snap-gene-0.2-mRNA-1"/>
    </source>
</evidence>
<dbReference type="Proteomes" id="UP000095280">
    <property type="component" value="Unplaced"/>
</dbReference>
<keyword evidence="1" id="KW-0808">Transferase</keyword>
<dbReference type="InterPro" id="IPR029044">
    <property type="entry name" value="Nucleotide-diphossugar_trans"/>
</dbReference>
<dbReference type="InterPro" id="IPR051706">
    <property type="entry name" value="Glycosyltransferase_domain"/>
</dbReference>
<evidence type="ECO:0000313" key="4">
    <source>
        <dbReference type="Proteomes" id="UP000095280"/>
    </source>
</evidence>
<dbReference type="Pfam" id="PF04488">
    <property type="entry name" value="Gly_transf_sug"/>
    <property type="match status" value="1"/>
</dbReference>
<evidence type="ECO:0000256" key="2">
    <source>
        <dbReference type="SAM" id="MobiDB-lite"/>
    </source>
</evidence>
<keyword evidence="3" id="KW-0472">Membrane</keyword>
<proteinExistence type="predicted"/>
<feature type="transmembrane region" description="Helical" evidence="3">
    <location>
        <begin position="7"/>
        <end position="24"/>
    </location>
</feature>
<evidence type="ECO:0000256" key="1">
    <source>
        <dbReference type="ARBA" id="ARBA00022679"/>
    </source>
</evidence>
<protein>
    <submittedName>
        <fullName evidence="5">Glycosyltransferase family 32 protein</fullName>
    </submittedName>
</protein>
<dbReference type="GO" id="GO:0016020">
    <property type="term" value="C:membrane"/>
    <property type="evidence" value="ECO:0007669"/>
    <property type="project" value="GOC"/>
</dbReference>
<organism evidence="4 5">
    <name type="scientific">Macrostomum lignano</name>
    <dbReference type="NCBI Taxonomy" id="282301"/>
    <lineage>
        <taxon>Eukaryota</taxon>
        <taxon>Metazoa</taxon>
        <taxon>Spiralia</taxon>
        <taxon>Lophotrochozoa</taxon>
        <taxon>Platyhelminthes</taxon>
        <taxon>Rhabditophora</taxon>
        <taxon>Macrostomorpha</taxon>
        <taxon>Macrostomida</taxon>
        <taxon>Macrostomidae</taxon>
        <taxon>Macrostomum</taxon>
    </lineage>
</organism>
<feature type="compositionally biased region" description="Low complexity" evidence="2">
    <location>
        <begin position="442"/>
        <end position="459"/>
    </location>
</feature>
<dbReference type="SUPFAM" id="SSF53448">
    <property type="entry name" value="Nucleotide-diphospho-sugar transferases"/>
    <property type="match status" value="1"/>
</dbReference>
<keyword evidence="3" id="KW-1133">Transmembrane helix</keyword>
<dbReference type="Gene3D" id="3.90.550.20">
    <property type="match status" value="1"/>
</dbReference>
<dbReference type="GO" id="GO:0000030">
    <property type="term" value="F:mannosyltransferase activity"/>
    <property type="evidence" value="ECO:0007669"/>
    <property type="project" value="TreeGrafter"/>
</dbReference>
<accession>A0A1I8IFW5</accession>
<keyword evidence="4" id="KW-1185">Reference proteome</keyword>
<dbReference type="PANTHER" id="PTHR32385">
    <property type="entry name" value="MANNOSYL PHOSPHORYLINOSITOL CERAMIDE SYNTHASE"/>
    <property type="match status" value="1"/>
</dbReference>
<dbReference type="PANTHER" id="PTHR32385:SF15">
    <property type="entry name" value="INOSITOL PHOSPHOCERAMIDE MANNOSYLTRANSFERASE 1"/>
    <property type="match status" value="1"/>
</dbReference>
<dbReference type="WBParaSite" id="maker-uti_cns_0012058-snap-gene-0.2-mRNA-1">
    <property type="protein sequence ID" value="maker-uti_cns_0012058-snap-gene-0.2-mRNA-1"/>
    <property type="gene ID" value="maker-uti_cns_0012058-snap-gene-0.2"/>
</dbReference>